<gene>
    <name evidence="1" type="ORF">C1G86_0682</name>
</gene>
<comment type="caution">
    <text evidence="1">The sequence shown here is derived from an EMBL/GenBank/DDBJ whole genome shotgun (WGS) entry which is preliminary data.</text>
</comment>
<protein>
    <submittedName>
        <fullName evidence="1">Uncharacterized protein</fullName>
    </submittedName>
</protein>
<reference evidence="1 2" key="1">
    <citation type="submission" date="2018-05" db="EMBL/GenBank/DDBJ databases">
        <title>Draft genome sequences of Dehalococcoides mccartyi strains RC and KS.</title>
        <authorList>
            <person name="Higgins S.A."/>
            <person name="Padilla-Crespo E."/>
            <person name="Loeffler F.E."/>
        </authorList>
    </citation>
    <scope>NUCLEOTIDE SEQUENCE [LARGE SCALE GENOMIC DNA]</scope>
    <source>
        <strain evidence="1 2">KS</strain>
    </source>
</reference>
<name>A0A328EUA2_9CHLR</name>
<dbReference type="EMBL" id="QGLD01000008">
    <property type="protein sequence ID" value="RAL70959.1"/>
    <property type="molecule type" value="Genomic_DNA"/>
</dbReference>
<dbReference type="Proteomes" id="UP000248786">
    <property type="component" value="Unassembled WGS sequence"/>
</dbReference>
<evidence type="ECO:0000313" key="1">
    <source>
        <dbReference type="EMBL" id="RAL70959.1"/>
    </source>
</evidence>
<organism evidence="1 2">
    <name type="scientific">Dehalococcoides mccartyi</name>
    <dbReference type="NCBI Taxonomy" id="61435"/>
    <lineage>
        <taxon>Bacteria</taxon>
        <taxon>Bacillati</taxon>
        <taxon>Chloroflexota</taxon>
        <taxon>Dehalococcoidia</taxon>
        <taxon>Dehalococcoidales</taxon>
        <taxon>Dehalococcoidaceae</taxon>
        <taxon>Dehalococcoides</taxon>
    </lineage>
</organism>
<proteinExistence type="predicted"/>
<evidence type="ECO:0000313" key="2">
    <source>
        <dbReference type="Proteomes" id="UP000248786"/>
    </source>
</evidence>
<sequence>MALRPASSAVLPASVVSLIVASLPADLAAAIAAATSTLFFQPV</sequence>
<dbReference type="AlphaFoldDB" id="A0A328EUA2"/>
<accession>A0A328EUA2</accession>